<keyword evidence="7 17" id="KW-0681">Retinal protein</keyword>
<evidence type="ECO:0000256" key="3">
    <source>
        <dbReference type="ARBA" id="ARBA00022543"/>
    </source>
</evidence>
<evidence type="ECO:0000313" key="19">
    <source>
        <dbReference type="EMBL" id="KAL1275722.1"/>
    </source>
</evidence>
<feature type="transmembrane region" description="Helical" evidence="17">
    <location>
        <begin position="366"/>
        <end position="387"/>
    </location>
</feature>
<evidence type="ECO:0000256" key="11">
    <source>
        <dbReference type="ARBA" id="ARBA00023136"/>
    </source>
</evidence>
<keyword evidence="16" id="KW-0844">Vision</keyword>
<keyword evidence="15 17" id="KW-0807">Transducer</keyword>
<dbReference type="EMBL" id="JAYMGO010000004">
    <property type="protein sequence ID" value="KAL1275722.1"/>
    <property type="molecule type" value="Genomic_DNA"/>
</dbReference>
<dbReference type="InterPro" id="IPR001760">
    <property type="entry name" value="Opsin"/>
</dbReference>
<dbReference type="InterPro" id="IPR017452">
    <property type="entry name" value="GPCR_Rhodpsn_7TM"/>
</dbReference>
<keyword evidence="4" id="KW-0597">Phosphoprotein</keyword>
<keyword evidence="9 17" id="KW-0157">Chromophore</keyword>
<dbReference type="PROSITE" id="PS50262">
    <property type="entry name" value="G_PROTEIN_RECEP_F1_2"/>
    <property type="match status" value="1"/>
</dbReference>
<comment type="function">
    <text evidence="1">Visual pigments are the light-absorbing molecules that mediate vision. They consist of an apoprotein, opsin, covalently linked to cis-retinal.</text>
</comment>
<dbReference type="InterPro" id="IPR027430">
    <property type="entry name" value="Retinal_BS"/>
</dbReference>
<evidence type="ECO:0000256" key="13">
    <source>
        <dbReference type="ARBA" id="ARBA00023170"/>
    </source>
</evidence>
<keyword evidence="13 17" id="KW-0675">Receptor</keyword>
<keyword evidence="14" id="KW-0325">Glycoprotein</keyword>
<evidence type="ECO:0000256" key="16">
    <source>
        <dbReference type="ARBA" id="ARBA00023305"/>
    </source>
</evidence>
<dbReference type="PROSITE" id="PS00237">
    <property type="entry name" value="G_PROTEIN_RECEP_F1_1"/>
    <property type="match status" value="1"/>
</dbReference>
<keyword evidence="12" id="KW-1015">Disulfide bond</keyword>
<evidence type="ECO:0000259" key="18">
    <source>
        <dbReference type="PROSITE" id="PS50262"/>
    </source>
</evidence>
<evidence type="ECO:0000256" key="12">
    <source>
        <dbReference type="ARBA" id="ARBA00023157"/>
    </source>
</evidence>
<evidence type="ECO:0000256" key="17">
    <source>
        <dbReference type="RuleBase" id="RU004951"/>
    </source>
</evidence>
<feature type="domain" description="G-protein coupled receptors family 1 profile" evidence="18">
    <location>
        <begin position="132"/>
        <end position="384"/>
    </location>
</feature>
<evidence type="ECO:0000256" key="6">
    <source>
        <dbReference type="ARBA" id="ARBA00022692"/>
    </source>
</evidence>
<dbReference type="InterPro" id="IPR000276">
    <property type="entry name" value="GPCR_Rhodpsn"/>
</dbReference>
<dbReference type="CDD" id="cd15076">
    <property type="entry name" value="7tmA_SWS1_opsin"/>
    <property type="match status" value="1"/>
</dbReference>
<proteinExistence type="inferred from homology"/>
<comment type="caution">
    <text evidence="19">The sequence shown here is derived from an EMBL/GenBank/DDBJ whole genome shotgun (WGS) entry which is preliminary data.</text>
</comment>
<evidence type="ECO:0000256" key="2">
    <source>
        <dbReference type="ARBA" id="ARBA00004141"/>
    </source>
</evidence>
<evidence type="ECO:0000256" key="15">
    <source>
        <dbReference type="ARBA" id="ARBA00023224"/>
    </source>
</evidence>
<organism evidence="19 20">
    <name type="scientific">Cirrhinus molitorella</name>
    <name type="common">mud carp</name>
    <dbReference type="NCBI Taxonomy" id="172907"/>
    <lineage>
        <taxon>Eukaryota</taxon>
        <taxon>Metazoa</taxon>
        <taxon>Chordata</taxon>
        <taxon>Craniata</taxon>
        <taxon>Vertebrata</taxon>
        <taxon>Euteleostomi</taxon>
        <taxon>Actinopterygii</taxon>
        <taxon>Neopterygii</taxon>
        <taxon>Teleostei</taxon>
        <taxon>Ostariophysi</taxon>
        <taxon>Cypriniformes</taxon>
        <taxon>Cyprinidae</taxon>
        <taxon>Labeoninae</taxon>
        <taxon>Labeonini</taxon>
        <taxon>Cirrhinus</taxon>
    </lineage>
</organism>
<feature type="transmembrane region" description="Helical" evidence="17">
    <location>
        <begin position="231"/>
        <end position="251"/>
    </location>
</feature>
<dbReference type="SUPFAM" id="SSF81321">
    <property type="entry name" value="Family A G protein-coupled receptor-like"/>
    <property type="match status" value="1"/>
</dbReference>
<evidence type="ECO:0000256" key="1">
    <source>
        <dbReference type="ARBA" id="ARBA00002881"/>
    </source>
</evidence>
<comment type="subcellular location">
    <subcellularLocation>
        <location evidence="2 17">Membrane</location>
        <topology evidence="2 17">Multi-pass membrane protein</topology>
    </subcellularLocation>
</comment>
<dbReference type="InterPro" id="IPR050125">
    <property type="entry name" value="GPCR_opsins"/>
</dbReference>
<keyword evidence="3 17" id="KW-0600">Photoreceptor protein</keyword>
<accession>A0ABR3NFS0</accession>
<dbReference type="PRINTS" id="PR00237">
    <property type="entry name" value="GPCRRHODOPSN"/>
</dbReference>
<keyword evidence="6 17" id="KW-0812">Transmembrane</keyword>
<evidence type="ECO:0000256" key="4">
    <source>
        <dbReference type="ARBA" id="ARBA00022553"/>
    </source>
</evidence>
<gene>
    <name evidence="19" type="ORF">QQF64_035345</name>
</gene>
<name>A0ABR3NFS0_9TELE</name>
<feature type="transmembrane region" description="Helical" evidence="17">
    <location>
        <begin position="332"/>
        <end position="354"/>
    </location>
</feature>
<dbReference type="PROSITE" id="PS00238">
    <property type="entry name" value="OPSIN"/>
    <property type="match status" value="1"/>
</dbReference>
<keyword evidence="10 17" id="KW-0297">G-protein coupled receptor</keyword>
<dbReference type="PRINTS" id="PR00574">
    <property type="entry name" value="OPSINBLUE"/>
</dbReference>
<dbReference type="PRINTS" id="PR00238">
    <property type="entry name" value="OPSIN"/>
</dbReference>
<evidence type="ECO:0000256" key="9">
    <source>
        <dbReference type="ARBA" id="ARBA00022991"/>
    </source>
</evidence>
<keyword evidence="20" id="KW-1185">Reference proteome</keyword>
<feature type="transmembrane region" description="Helical" evidence="17">
    <location>
        <begin position="152"/>
        <end position="173"/>
    </location>
</feature>
<sequence length="488" mass="54528">MFKTLPAETKEIKRERGEGRIIPTTSPEDHPEDDLPFHPHLPSTFHTKQDFEDFIKGHPVRVWPVRLLVDSTRTQCKNKSTDGATMDAWTVQFGNLSKVSPFEGPQYHLAPKWAFYLQAAFMGFVFFVGTPLNAIVLFVTMKYKKLRQPLNYILVNISLAGFIFDTFSVSQVFLSALRGYYFLGHTLCAMESAMGSIAGLVTGWSLAVLAFERYVVICKPFGSFKFGQGQAAGAVVFTWIIGAGCATPPFWGWSRYIPEGLGTSCGPDWYTKSEEYNSESYTYFLIVTCFMMPMTIIIFSYSQLLGALRAVAAQQAESASTQKAEKEVSRMVIVMVGSFVVCYGPYAITAMWFANADDSNKDYRLVAIPALFSKSSCVYNPLIYAFMNKQFNACIMETVFGKKIDEGSEVSSKTETSSVAEGFPHPAGWPNRRATSYHPFCAELNLLKTSFQAGLAKLYKITRELSKSIRLFAVEEPFTGSLLVTNHE</sequence>
<feature type="transmembrane region" description="Helical" evidence="17">
    <location>
        <begin position="281"/>
        <end position="301"/>
    </location>
</feature>
<evidence type="ECO:0000256" key="14">
    <source>
        <dbReference type="ARBA" id="ARBA00023180"/>
    </source>
</evidence>
<evidence type="ECO:0000256" key="10">
    <source>
        <dbReference type="ARBA" id="ARBA00023040"/>
    </source>
</evidence>
<keyword evidence="11 17" id="KW-0472">Membrane</keyword>
<protein>
    <recommendedName>
        <fullName evidence="18">G-protein coupled receptors family 1 profile domain-containing protein</fullName>
    </recommendedName>
</protein>
<keyword evidence="5 17" id="KW-0716">Sensory transduction</keyword>
<evidence type="ECO:0000256" key="7">
    <source>
        <dbReference type="ARBA" id="ARBA00022925"/>
    </source>
</evidence>
<evidence type="ECO:0000256" key="8">
    <source>
        <dbReference type="ARBA" id="ARBA00022989"/>
    </source>
</evidence>
<dbReference type="Pfam" id="PF00001">
    <property type="entry name" value="7tm_1"/>
    <property type="match status" value="1"/>
</dbReference>
<evidence type="ECO:0000313" key="20">
    <source>
        <dbReference type="Proteomes" id="UP001558613"/>
    </source>
</evidence>
<feature type="transmembrane region" description="Helical" evidence="17">
    <location>
        <begin position="115"/>
        <end position="140"/>
    </location>
</feature>
<feature type="transmembrane region" description="Helical" evidence="17">
    <location>
        <begin position="193"/>
        <end position="211"/>
    </location>
</feature>
<dbReference type="PANTHER" id="PTHR24240">
    <property type="entry name" value="OPSIN"/>
    <property type="match status" value="1"/>
</dbReference>
<comment type="similarity">
    <text evidence="17">Belongs to the G-protein coupled receptor 1 family. Opsin subfamily.</text>
</comment>
<dbReference type="Proteomes" id="UP001558613">
    <property type="component" value="Unassembled WGS sequence"/>
</dbReference>
<dbReference type="Gene3D" id="1.20.1070.10">
    <property type="entry name" value="Rhodopsin 7-helix transmembrane proteins"/>
    <property type="match status" value="1"/>
</dbReference>
<dbReference type="InterPro" id="IPR001521">
    <property type="entry name" value="Opsin_blue"/>
</dbReference>
<keyword evidence="8 17" id="KW-1133">Transmembrane helix</keyword>
<evidence type="ECO:0000256" key="5">
    <source>
        <dbReference type="ARBA" id="ARBA00022606"/>
    </source>
</evidence>
<reference evidence="19 20" key="1">
    <citation type="submission" date="2023-09" db="EMBL/GenBank/DDBJ databases">
        <authorList>
            <person name="Wang M."/>
        </authorList>
    </citation>
    <scope>NUCLEOTIDE SEQUENCE [LARGE SCALE GENOMIC DNA]</scope>
    <source>
        <strain evidence="19">GT-2023</strain>
        <tissue evidence="19">Liver</tissue>
    </source>
</reference>